<dbReference type="Proteomes" id="UP000663864">
    <property type="component" value="Unassembled WGS sequence"/>
</dbReference>
<dbReference type="EMBL" id="CAJOBD010002545">
    <property type="protein sequence ID" value="CAF3889989.1"/>
    <property type="molecule type" value="Genomic_DNA"/>
</dbReference>
<dbReference type="AlphaFoldDB" id="A0A814YV20"/>
<evidence type="ECO:0000313" key="2">
    <source>
        <dbReference type="EMBL" id="CAF3889989.1"/>
    </source>
</evidence>
<sequence length="233" mass="27451">MTDGDTVDFKITFFHKFKSLEWDYLTSLSNDKKKLLSHDGRLENYHPSHVLEYGEIFATLFGLKPCTLLAHYEMPEYATGLVEKALKPMFDEFQLEKEGFELWKLKPPLTELYKGGWMFVNKRHKRYSLVKQIFTTTSSSINTVDIGRALGYPLPYGKYTIQYMDDTESKERNTCCVPMVEYKVGEGNFDTIHRHFDQYAKLWQKIGRNLTIDLSEHPSMEKWFMAIKNRQKK</sequence>
<comment type="caution">
    <text evidence="1">The sequence shown here is derived from an EMBL/GenBank/DDBJ whole genome shotgun (WGS) entry which is preliminary data.</text>
</comment>
<accession>A0A814YV20</accession>
<evidence type="ECO:0000313" key="1">
    <source>
        <dbReference type="EMBL" id="CAF1234474.1"/>
    </source>
</evidence>
<evidence type="ECO:0000313" key="3">
    <source>
        <dbReference type="Proteomes" id="UP000663864"/>
    </source>
</evidence>
<organism evidence="1 3">
    <name type="scientific">Rotaria sordida</name>
    <dbReference type="NCBI Taxonomy" id="392033"/>
    <lineage>
        <taxon>Eukaryota</taxon>
        <taxon>Metazoa</taxon>
        <taxon>Spiralia</taxon>
        <taxon>Gnathifera</taxon>
        <taxon>Rotifera</taxon>
        <taxon>Eurotatoria</taxon>
        <taxon>Bdelloidea</taxon>
        <taxon>Philodinida</taxon>
        <taxon>Philodinidae</taxon>
        <taxon>Rotaria</taxon>
    </lineage>
</organism>
<proteinExistence type="predicted"/>
<dbReference type="EMBL" id="CAJNOT010001676">
    <property type="protein sequence ID" value="CAF1234474.1"/>
    <property type="molecule type" value="Genomic_DNA"/>
</dbReference>
<dbReference type="Proteomes" id="UP000663836">
    <property type="component" value="Unassembled WGS sequence"/>
</dbReference>
<protein>
    <submittedName>
        <fullName evidence="1">Uncharacterized protein</fullName>
    </submittedName>
</protein>
<gene>
    <name evidence="2" type="ORF">JBS370_LOCUS20313</name>
    <name evidence="1" type="ORF">ZHD862_LOCUS24544</name>
</gene>
<reference evidence="1" key="1">
    <citation type="submission" date="2021-02" db="EMBL/GenBank/DDBJ databases">
        <authorList>
            <person name="Nowell W R."/>
        </authorList>
    </citation>
    <scope>NUCLEOTIDE SEQUENCE</scope>
</reference>
<name>A0A814YV20_9BILA</name>